<evidence type="ECO:0000313" key="5">
    <source>
        <dbReference type="Proteomes" id="UP000807306"/>
    </source>
</evidence>
<protein>
    <submittedName>
        <fullName evidence="4">Uncharacterized protein</fullName>
    </submittedName>
</protein>
<dbReference type="Proteomes" id="UP000807306">
    <property type="component" value="Unassembled WGS sequence"/>
</dbReference>
<keyword evidence="2" id="KW-1133">Transmembrane helix</keyword>
<gene>
    <name evidence="4" type="ORF">CPB83DRAFT_845824</name>
</gene>
<comment type="caution">
    <text evidence="4">The sequence shown here is derived from an EMBL/GenBank/DDBJ whole genome shotgun (WGS) entry which is preliminary data.</text>
</comment>
<feature type="compositionally biased region" description="Polar residues" evidence="1">
    <location>
        <begin position="400"/>
        <end position="409"/>
    </location>
</feature>
<dbReference type="EMBL" id="MU157829">
    <property type="protein sequence ID" value="KAF9533096.1"/>
    <property type="molecule type" value="Genomic_DNA"/>
</dbReference>
<dbReference type="OrthoDB" id="3266941at2759"/>
<dbReference type="AlphaFoldDB" id="A0A9P6ENL1"/>
<evidence type="ECO:0000256" key="3">
    <source>
        <dbReference type="SAM" id="SignalP"/>
    </source>
</evidence>
<keyword evidence="5" id="KW-1185">Reference proteome</keyword>
<keyword evidence="2" id="KW-0472">Membrane</keyword>
<keyword evidence="3" id="KW-0732">Signal</keyword>
<proteinExistence type="predicted"/>
<evidence type="ECO:0000256" key="1">
    <source>
        <dbReference type="SAM" id="MobiDB-lite"/>
    </source>
</evidence>
<organism evidence="4 5">
    <name type="scientific">Crepidotus variabilis</name>
    <dbReference type="NCBI Taxonomy" id="179855"/>
    <lineage>
        <taxon>Eukaryota</taxon>
        <taxon>Fungi</taxon>
        <taxon>Dikarya</taxon>
        <taxon>Basidiomycota</taxon>
        <taxon>Agaricomycotina</taxon>
        <taxon>Agaricomycetes</taxon>
        <taxon>Agaricomycetidae</taxon>
        <taxon>Agaricales</taxon>
        <taxon>Agaricineae</taxon>
        <taxon>Crepidotaceae</taxon>
        <taxon>Crepidotus</taxon>
    </lineage>
</organism>
<name>A0A9P6ENL1_9AGAR</name>
<evidence type="ECO:0000313" key="4">
    <source>
        <dbReference type="EMBL" id="KAF9533096.1"/>
    </source>
</evidence>
<reference evidence="4" key="1">
    <citation type="submission" date="2020-11" db="EMBL/GenBank/DDBJ databases">
        <authorList>
            <consortium name="DOE Joint Genome Institute"/>
            <person name="Ahrendt S."/>
            <person name="Riley R."/>
            <person name="Andreopoulos W."/>
            <person name="Labutti K."/>
            <person name="Pangilinan J."/>
            <person name="Ruiz-Duenas F.J."/>
            <person name="Barrasa J.M."/>
            <person name="Sanchez-Garcia M."/>
            <person name="Camarero S."/>
            <person name="Miyauchi S."/>
            <person name="Serrano A."/>
            <person name="Linde D."/>
            <person name="Babiker R."/>
            <person name="Drula E."/>
            <person name="Ayuso-Fernandez I."/>
            <person name="Pacheco R."/>
            <person name="Padilla G."/>
            <person name="Ferreira P."/>
            <person name="Barriuso J."/>
            <person name="Kellner H."/>
            <person name="Castanera R."/>
            <person name="Alfaro M."/>
            <person name="Ramirez L."/>
            <person name="Pisabarro A.G."/>
            <person name="Kuo A."/>
            <person name="Tritt A."/>
            <person name="Lipzen A."/>
            <person name="He G."/>
            <person name="Yan M."/>
            <person name="Ng V."/>
            <person name="Cullen D."/>
            <person name="Martin F."/>
            <person name="Rosso M.-N."/>
            <person name="Henrissat B."/>
            <person name="Hibbett D."/>
            <person name="Martinez A.T."/>
            <person name="Grigoriev I.V."/>
        </authorList>
    </citation>
    <scope>NUCLEOTIDE SEQUENCE</scope>
    <source>
        <strain evidence="4">CBS 506.95</strain>
    </source>
</reference>
<feature type="transmembrane region" description="Helical" evidence="2">
    <location>
        <begin position="260"/>
        <end position="283"/>
    </location>
</feature>
<feature type="region of interest" description="Disordered" evidence="1">
    <location>
        <begin position="400"/>
        <end position="425"/>
    </location>
</feature>
<sequence>MQGSLAGLLLAVFALGTLVGPLQALKFNFTDVQQCDPIFINFKGTSLNSTSLRPTALSILPINGSVIDIPLPDPFVVSSGIYLSFVPFPVGFNYLASLNDERGDNVIFTSDLMRVLPSQSENSSCLSPSNVQAQQHFKLHSSPSQCQNFSISYNTSLTSQAPSVRLYVPNGPSYTLNKTADDPATGKASYLMQGIRGVEIVMLIDDGQGIRETTPLLTIGGDSASDKSCLPTFFTGNSTSTSSGDKPMSAMSKSALGSKAIIIGGASGGAALLLVLGCMIIFITRERRRRRRSQLQSVIFDREKMTVPPMDESSDRPRMMSPQLLHSPESPSANPIYTMASTPLSLSRDTRSDMGYPIPGPSPRKFTSGADSLRSSDNMSIQSLDIEGMLNMATLQTENNHSRNNSSVNLPPPFPTSPSSSLAVPGSTLRVQGSRRHMRGPSDVPHSIASVNPFDTNEGGLRVASGISDVGTSIKHARSPLGEISEVRPPGVARSDTLGSGKSTNYWYGFAR</sequence>
<keyword evidence="2" id="KW-0812">Transmembrane</keyword>
<feature type="region of interest" description="Disordered" evidence="1">
    <location>
        <begin position="347"/>
        <end position="376"/>
    </location>
</feature>
<feature type="signal peptide" evidence="3">
    <location>
        <begin position="1"/>
        <end position="24"/>
    </location>
</feature>
<evidence type="ECO:0000256" key="2">
    <source>
        <dbReference type="SAM" id="Phobius"/>
    </source>
</evidence>
<accession>A0A9P6ENL1</accession>
<feature type="chain" id="PRO_5040307479" evidence="3">
    <location>
        <begin position="25"/>
        <end position="512"/>
    </location>
</feature>